<dbReference type="Proteomes" id="UP001231941">
    <property type="component" value="Unassembled WGS sequence"/>
</dbReference>
<proteinExistence type="predicted"/>
<evidence type="ECO:0000313" key="2">
    <source>
        <dbReference type="Proteomes" id="UP001231941"/>
    </source>
</evidence>
<accession>A0ABT9J3E4</accession>
<organism evidence="1 2">
    <name type="scientific">Chengkuizengella axinellae</name>
    <dbReference type="NCBI Taxonomy" id="3064388"/>
    <lineage>
        <taxon>Bacteria</taxon>
        <taxon>Bacillati</taxon>
        <taxon>Bacillota</taxon>
        <taxon>Bacilli</taxon>
        <taxon>Bacillales</taxon>
        <taxon>Paenibacillaceae</taxon>
        <taxon>Chengkuizengella</taxon>
    </lineage>
</organism>
<evidence type="ECO:0000313" key="1">
    <source>
        <dbReference type="EMBL" id="MDP5276132.1"/>
    </source>
</evidence>
<name>A0ABT9J3E4_9BACL</name>
<dbReference type="RefSeq" id="WP_305993443.1">
    <property type="nucleotide sequence ID" value="NZ_JAVAMP010000012.1"/>
</dbReference>
<reference evidence="1 2" key="1">
    <citation type="submission" date="2023-08" db="EMBL/GenBank/DDBJ databases">
        <authorList>
            <person name="Park J.-S."/>
        </authorList>
    </citation>
    <scope>NUCLEOTIDE SEQUENCE [LARGE SCALE GENOMIC DNA]</scope>
    <source>
        <strain evidence="1 2">2205SS18-9</strain>
    </source>
</reference>
<keyword evidence="2" id="KW-1185">Reference proteome</keyword>
<sequence length="76" mass="8920">MSEQVKNINDRFTVIDNKDIETLSRTHPTIQEEFNRLIKTIHTVNLINKKNNSYLVINKNERCADEVVSIMKKYGL</sequence>
<comment type="caution">
    <text evidence="1">The sequence shown here is derived from an EMBL/GenBank/DDBJ whole genome shotgun (WGS) entry which is preliminary data.</text>
</comment>
<protein>
    <submittedName>
        <fullName evidence="1">Uncharacterized protein</fullName>
    </submittedName>
</protein>
<dbReference type="EMBL" id="JAVAMP010000012">
    <property type="protein sequence ID" value="MDP5276132.1"/>
    <property type="molecule type" value="Genomic_DNA"/>
</dbReference>
<gene>
    <name evidence="1" type="ORF">Q5Y73_18700</name>
</gene>